<protein>
    <submittedName>
        <fullName evidence="3">Uncharacterized protein</fullName>
    </submittedName>
</protein>
<evidence type="ECO:0000313" key="3">
    <source>
        <dbReference type="EMBL" id="PMD28999.1"/>
    </source>
</evidence>
<keyword evidence="2" id="KW-1133">Transmembrane helix</keyword>
<accession>A0A2J6QRW9</accession>
<keyword evidence="2" id="KW-0472">Membrane</keyword>
<gene>
    <name evidence="3" type="ORF">L207DRAFT_539217</name>
</gene>
<evidence type="ECO:0000313" key="4">
    <source>
        <dbReference type="Proteomes" id="UP000235786"/>
    </source>
</evidence>
<feature type="transmembrane region" description="Helical" evidence="2">
    <location>
        <begin position="106"/>
        <end position="131"/>
    </location>
</feature>
<dbReference type="EMBL" id="KZ613979">
    <property type="protein sequence ID" value="PMD28999.1"/>
    <property type="molecule type" value="Genomic_DNA"/>
</dbReference>
<evidence type="ECO:0000256" key="2">
    <source>
        <dbReference type="SAM" id="Phobius"/>
    </source>
</evidence>
<name>A0A2J6QRW9_HYAVF</name>
<dbReference type="AlphaFoldDB" id="A0A2J6QRW9"/>
<keyword evidence="2" id="KW-0812">Transmembrane</keyword>
<reference evidence="3 4" key="1">
    <citation type="submission" date="2016-04" db="EMBL/GenBank/DDBJ databases">
        <title>A degradative enzymes factory behind the ericoid mycorrhizal symbiosis.</title>
        <authorList>
            <consortium name="DOE Joint Genome Institute"/>
            <person name="Martino E."/>
            <person name="Morin E."/>
            <person name="Grelet G."/>
            <person name="Kuo A."/>
            <person name="Kohler A."/>
            <person name="Daghino S."/>
            <person name="Barry K."/>
            <person name="Choi C."/>
            <person name="Cichocki N."/>
            <person name="Clum A."/>
            <person name="Copeland A."/>
            <person name="Hainaut M."/>
            <person name="Haridas S."/>
            <person name="Labutti K."/>
            <person name="Lindquist E."/>
            <person name="Lipzen A."/>
            <person name="Khouja H.-R."/>
            <person name="Murat C."/>
            <person name="Ohm R."/>
            <person name="Olson A."/>
            <person name="Spatafora J."/>
            <person name="Veneault-Fourrey C."/>
            <person name="Henrissat B."/>
            <person name="Grigoriev I."/>
            <person name="Martin F."/>
            <person name="Perotto S."/>
        </authorList>
    </citation>
    <scope>NUCLEOTIDE SEQUENCE [LARGE SCALE GENOMIC DNA]</scope>
    <source>
        <strain evidence="3 4">F</strain>
    </source>
</reference>
<feature type="transmembrane region" description="Helical" evidence="2">
    <location>
        <begin position="143"/>
        <end position="160"/>
    </location>
</feature>
<keyword evidence="4" id="KW-1185">Reference proteome</keyword>
<dbReference type="Proteomes" id="UP000235786">
    <property type="component" value="Unassembled WGS sequence"/>
</dbReference>
<sequence>MSESPNAVECSSCPPPDDTIAPNLPTAAAEGSITIAPRQETEDITPTPPNIAERPPTAPPSLRADIPPPSYTVGWTVKRRLQRRNWHHLPICEAPSIFHWPSELSLIRILFVINLVLLLGTIASCIVLLIWAIDEEDLPLKRLRFALFFCETGYIYFYGLE</sequence>
<evidence type="ECO:0000256" key="1">
    <source>
        <dbReference type="SAM" id="MobiDB-lite"/>
    </source>
</evidence>
<proteinExistence type="predicted"/>
<dbReference type="OrthoDB" id="10635627at2759"/>
<feature type="region of interest" description="Disordered" evidence="1">
    <location>
        <begin position="1"/>
        <end position="67"/>
    </location>
</feature>
<organism evidence="3 4">
    <name type="scientific">Hyaloscypha variabilis (strain UAMH 11265 / GT02V1 / F)</name>
    <name type="common">Meliniomyces variabilis</name>
    <dbReference type="NCBI Taxonomy" id="1149755"/>
    <lineage>
        <taxon>Eukaryota</taxon>
        <taxon>Fungi</taxon>
        <taxon>Dikarya</taxon>
        <taxon>Ascomycota</taxon>
        <taxon>Pezizomycotina</taxon>
        <taxon>Leotiomycetes</taxon>
        <taxon>Helotiales</taxon>
        <taxon>Hyaloscyphaceae</taxon>
        <taxon>Hyaloscypha</taxon>
        <taxon>Hyaloscypha variabilis</taxon>
    </lineage>
</organism>